<dbReference type="OMA" id="MLENATH"/>
<dbReference type="Gene3D" id="1.10.8.270">
    <property type="entry name" value="putative rabgap domain of human tbc1 domain family member 14 like domains"/>
    <property type="match status" value="1"/>
</dbReference>
<feature type="region of interest" description="Disordered" evidence="1">
    <location>
        <begin position="954"/>
        <end position="1018"/>
    </location>
</feature>
<evidence type="ECO:0000259" key="3">
    <source>
        <dbReference type="PROSITE" id="PS50190"/>
    </source>
</evidence>
<dbReference type="GO" id="GO:0032012">
    <property type="term" value="P:regulation of ARF protein signal transduction"/>
    <property type="evidence" value="ECO:0007669"/>
    <property type="project" value="InterPro"/>
</dbReference>
<dbReference type="InterPro" id="IPR035969">
    <property type="entry name" value="Rab-GAP_TBC_sf"/>
</dbReference>
<gene>
    <name evidence="4" type="ORF">Vbra_7621</name>
</gene>
<dbReference type="SUPFAM" id="SSF47923">
    <property type="entry name" value="Ypt/Rab-GAP domain of gyp1p"/>
    <property type="match status" value="2"/>
</dbReference>
<dbReference type="CDD" id="cd00171">
    <property type="entry name" value="Sec7"/>
    <property type="match status" value="1"/>
</dbReference>
<dbReference type="PANTHER" id="PTHR10663:SF375">
    <property type="entry name" value="LD29171P"/>
    <property type="match status" value="1"/>
</dbReference>
<feature type="region of interest" description="Disordered" evidence="1">
    <location>
        <begin position="112"/>
        <end position="136"/>
    </location>
</feature>
<feature type="compositionally biased region" description="Basic and acidic residues" evidence="1">
    <location>
        <begin position="14"/>
        <end position="30"/>
    </location>
</feature>
<evidence type="ECO:0008006" key="6">
    <source>
        <dbReference type="Google" id="ProtNLM"/>
    </source>
</evidence>
<evidence type="ECO:0000259" key="2">
    <source>
        <dbReference type="PROSITE" id="PS50086"/>
    </source>
</evidence>
<dbReference type="Gene3D" id="1.10.220.20">
    <property type="match status" value="1"/>
</dbReference>
<dbReference type="InterPro" id="IPR035999">
    <property type="entry name" value="Sec7_dom_sf"/>
</dbReference>
<dbReference type="SUPFAM" id="SSF50729">
    <property type="entry name" value="PH domain-like"/>
    <property type="match status" value="1"/>
</dbReference>
<feature type="compositionally biased region" description="Low complexity" evidence="1">
    <location>
        <begin position="171"/>
        <end position="183"/>
    </location>
</feature>
<keyword evidence="5" id="KW-1185">Reference proteome</keyword>
<feature type="region of interest" description="Disordered" evidence="1">
    <location>
        <begin position="825"/>
        <end position="868"/>
    </location>
</feature>
<accession>A0A0G4EIW5</accession>
<dbReference type="SUPFAM" id="SSF48425">
    <property type="entry name" value="Sec7 domain"/>
    <property type="match status" value="1"/>
</dbReference>
<dbReference type="Proteomes" id="UP000041254">
    <property type="component" value="Unassembled WGS sequence"/>
</dbReference>
<name>A0A0G4EIW5_VITBC</name>
<dbReference type="Gene3D" id="1.10.10.750">
    <property type="entry name" value="Ypt/Rab-GAP domain of gyp1p, domain 1"/>
    <property type="match status" value="1"/>
</dbReference>
<sequence length="1274" mass="142254">MAREGGVTFAAEDQTVHLEDEGKEDAEAQHEGTSAALRASHIRPSLLEKTPRFLGGRVLRRIRKEDWGRPSRMRGNQRLQGSFRLLGRHLKTPCTEDWDKESTHTDVALMATDGGESNQNQNTLTPSRPPSPAMQAPQPLSIVIDETVHMEHQRPTMRSPRPTEHEGDTHPSPSRPSSPASASGQHLTYDSHPAPRSSRTNPSLLPVRSRSSDNNGSVRVEVDRSGFRSRSRTKQSPMDAPSQEGGQKQMELLEKQIQYREKLEKAVLIFNNTGVSACLDYMSEEGMIDQEDSLSVAHFLLTVEGLDKRKIGELLGKDNALSLAVLNGFVQLLDFHHLACDEALRYFLSRFFLPGESQMVYRVLERFSVRYARDNPEDGLSSDQVLTLAYALVILNTSLHSQQIKPTDRMKKADFVDMCTKGGVPVGTSRLEEMFDRVHVGPFKPSFSAGDKVYGRLARDPKVIRGHAMAKTTPVDVVLLKQGSQFVKYGRRGRPHVRQFWLADNEKRLYWGTPPPPHHLRRRPSHPAVLTSGSESGGSGGRASDRPSSALKPKRKRMPRYINLDQLTGMTMGPSSAVFRRQRVADESDARCFSLHADERTVDLFAPEEIWPPLVMWTNFFHQCLQENQDRRPLQKPIDVLKEEMALRRRMEEHRLAKWRDEVLPNFSQHWNCGAGLCSGFDRERLPGNEPKVVLHAARKFALDRSRRYETAATAALCELWCQGIPDTLRCKLWPLAIGNEQRVSEELFHHLRDKVAWLQSQNDLTSRACKRHIESFHREASRVMPRLLPLEAGFGQTADTSIEALSIDVSEQTEERRKQLIDQLAQSGRHADEGIPPESPQGRKKKAYRHSRSLDVSPRHMKRSNVSSLYDGSASSFELSLSENVTAVAMAEGGASRRQSPKKPPLPPPKRQQPQGGGEGEDRRLSDLLAFGSGTSLSGDSVVSVSGTIKALQPQTVGPHPSHPRPSDVGLGRSTSAFMLPPEGEKGPTVTEEMEGSNGNGVAAGGDSAGGEGEGGGENTADFTPLSADLTPLGVVDDLRVTRSYSALGVVPSLADAESTLTHGPTTIERALVDIIESYIVFRPEVGYVQGLASIAALLLYFMNPPKAFVCFVNLIHSHFFIDLIKVNRRGGKWRFDFFETVFKERLPLLAAHFDALDITPDTYLIQWYLTLFSTCLPLHVVCRVWDTFFLLGEAFSVQTALGILKYHEHALITVPFEGCIKLLHRPPDPLTFDQDRFFQCVDSMRIPTNRFGLWTAAQRLSELKVELLQVLL</sequence>
<feature type="compositionally biased region" description="Gly residues" evidence="1">
    <location>
        <begin position="999"/>
        <end position="1018"/>
    </location>
</feature>
<dbReference type="InterPro" id="IPR023394">
    <property type="entry name" value="Sec7_C_sf"/>
</dbReference>
<dbReference type="InterPro" id="IPR000195">
    <property type="entry name" value="Rab-GAP-TBC_dom"/>
</dbReference>
<feature type="domain" description="Rab-GAP TBC" evidence="2">
    <location>
        <begin position="1035"/>
        <end position="1194"/>
    </location>
</feature>
<dbReference type="PROSITE" id="PS50190">
    <property type="entry name" value="SEC7"/>
    <property type="match status" value="1"/>
</dbReference>
<feature type="region of interest" description="Disordered" evidence="1">
    <location>
        <begin position="893"/>
        <end position="924"/>
    </location>
</feature>
<dbReference type="InterPro" id="IPR011993">
    <property type="entry name" value="PH-like_dom_sf"/>
</dbReference>
<feature type="region of interest" description="Disordered" evidence="1">
    <location>
        <begin position="513"/>
        <end position="558"/>
    </location>
</feature>
<dbReference type="Gene3D" id="1.10.1000.11">
    <property type="entry name" value="Arf Nucleotide-binding Site Opener,domain 2"/>
    <property type="match status" value="1"/>
</dbReference>
<dbReference type="PANTHER" id="PTHR10663">
    <property type="entry name" value="GUANYL-NUCLEOTIDE EXCHANGE FACTOR"/>
    <property type="match status" value="1"/>
</dbReference>
<dbReference type="Gene3D" id="1.10.472.80">
    <property type="entry name" value="Ypt/Rab-GAP domain of gyp1p, domain 3"/>
    <property type="match status" value="1"/>
</dbReference>
<dbReference type="Pfam" id="PF01369">
    <property type="entry name" value="Sec7"/>
    <property type="match status" value="1"/>
</dbReference>
<dbReference type="PROSITE" id="PS50086">
    <property type="entry name" value="TBC_RABGAP"/>
    <property type="match status" value="1"/>
</dbReference>
<dbReference type="OrthoDB" id="18431at2759"/>
<evidence type="ECO:0000313" key="5">
    <source>
        <dbReference type="Proteomes" id="UP000041254"/>
    </source>
</evidence>
<dbReference type="VEuPathDB" id="CryptoDB:Vbra_7621"/>
<evidence type="ECO:0000313" key="4">
    <source>
        <dbReference type="EMBL" id="CEL96641.1"/>
    </source>
</evidence>
<dbReference type="STRING" id="1169540.A0A0G4EIW5"/>
<protein>
    <recommendedName>
        <fullName evidence="6">SEC7 domain-containing protein</fullName>
    </recommendedName>
</protein>
<feature type="region of interest" description="Disordered" evidence="1">
    <location>
        <begin position="1"/>
        <end position="43"/>
    </location>
</feature>
<dbReference type="SMART" id="SM00222">
    <property type="entry name" value="Sec7"/>
    <property type="match status" value="1"/>
</dbReference>
<feature type="compositionally biased region" description="Polar residues" evidence="1">
    <location>
        <begin position="115"/>
        <end position="126"/>
    </location>
</feature>
<proteinExistence type="predicted"/>
<dbReference type="EMBL" id="CDMY01000243">
    <property type="protein sequence ID" value="CEL96641.1"/>
    <property type="molecule type" value="Genomic_DNA"/>
</dbReference>
<dbReference type="InParanoid" id="A0A0G4EIW5"/>
<dbReference type="PhylomeDB" id="A0A0G4EIW5"/>
<feature type="compositionally biased region" description="Pro residues" evidence="1">
    <location>
        <begin position="903"/>
        <end position="912"/>
    </location>
</feature>
<dbReference type="AlphaFoldDB" id="A0A0G4EIW5"/>
<dbReference type="SMART" id="SM00164">
    <property type="entry name" value="TBC"/>
    <property type="match status" value="1"/>
</dbReference>
<dbReference type="Gene3D" id="2.30.29.30">
    <property type="entry name" value="Pleckstrin-homology domain (PH domain)/Phosphotyrosine-binding domain (PTB)"/>
    <property type="match status" value="1"/>
</dbReference>
<feature type="compositionally biased region" description="Basic residues" evidence="1">
    <location>
        <begin position="843"/>
        <end position="852"/>
    </location>
</feature>
<reference evidence="4 5" key="1">
    <citation type="submission" date="2014-11" db="EMBL/GenBank/DDBJ databases">
        <authorList>
            <person name="Zhu J."/>
            <person name="Qi W."/>
            <person name="Song R."/>
        </authorList>
    </citation>
    <scope>NUCLEOTIDE SEQUENCE [LARGE SCALE GENOMIC DNA]</scope>
</reference>
<dbReference type="GO" id="GO:0005085">
    <property type="term" value="F:guanyl-nucleotide exchange factor activity"/>
    <property type="evidence" value="ECO:0007669"/>
    <property type="project" value="InterPro"/>
</dbReference>
<evidence type="ECO:0000256" key="1">
    <source>
        <dbReference type="SAM" id="MobiDB-lite"/>
    </source>
</evidence>
<feature type="region of interest" description="Disordered" evidence="1">
    <location>
        <begin position="150"/>
        <end position="248"/>
    </location>
</feature>
<feature type="domain" description="SEC7" evidence="3">
    <location>
        <begin position="252"/>
        <end position="439"/>
    </location>
</feature>
<dbReference type="Pfam" id="PF00566">
    <property type="entry name" value="RabGAP-TBC"/>
    <property type="match status" value="1"/>
</dbReference>
<dbReference type="InterPro" id="IPR000904">
    <property type="entry name" value="Sec7_dom"/>
</dbReference>
<organism evidence="4 5">
    <name type="scientific">Vitrella brassicaformis (strain CCMP3155)</name>
    <dbReference type="NCBI Taxonomy" id="1169540"/>
    <lineage>
        <taxon>Eukaryota</taxon>
        <taxon>Sar</taxon>
        <taxon>Alveolata</taxon>
        <taxon>Colpodellida</taxon>
        <taxon>Vitrellaceae</taxon>
        <taxon>Vitrella</taxon>
    </lineage>
</organism>